<dbReference type="InterPro" id="IPR051552">
    <property type="entry name" value="HptR"/>
</dbReference>
<dbReference type="Proteomes" id="UP001338137">
    <property type="component" value="Unassembled WGS sequence"/>
</dbReference>
<reference evidence="11 12" key="1">
    <citation type="submission" date="2023-03" db="EMBL/GenBank/DDBJ databases">
        <title>Bacillus Genome Sequencing.</title>
        <authorList>
            <person name="Dunlap C."/>
        </authorList>
    </citation>
    <scope>NUCLEOTIDE SEQUENCE [LARGE SCALE GENOMIC DNA]</scope>
    <source>
        <strain evidence="11 12">BD-533</strain>
    </source>
</reference>
<evidence type="ECO:0000256" key="4">
    <source>
        <dbReference type="ARBA" id="ARBA00023012"/>
    </source>
</evidence>
<dbReference type="EMBL" id="JARLKY010000068">
    <property type="protein sequence ID" value="MEC0230423.1"/>
    <property type="molecule type" value="Genomic_DNA"/>
</dbReference>
<dbReference type="SUPFAM" id="SSF46689">
    <property type="entry name" value="Homeodomain-like"/>
    <property type="match status" value="2"/>
</dbReference>
<evidence type="ECO:0000313" key="11">
    <source>
        <dbReference type="EMBL" id="MEC0230423.1"/>
    </source>
</evidence>
<proteinExistence type="predicted"/>
<evidence type="ECO:0000256" key="6">
    <source>
        <dbReference type="ARBA" id="ARBA00023125"/>
    </source>
</evidence>
<keyword evidence="4" id="KW-0902">Two-component regulatory system</keyword>
<dbReference type="PROSITE" id="PS00041">
    <property type="entry name" value="HTH_ARAC_FAMILY_1"/>
    <property type="match status" value="1"/>
</dbReference>
<comment type="subcellular location">
    <subcellularLocation>
        <location evidence="1">Cytoplasm</location>
    </subcellularLocation>
</comment>
<dbReference type="PANTHER" id="PTHR42713:SF3">
    <property type="entry name" value="TRANSCRIPTIONAL REGULATORY PROTEIN HPTR"/>
    <property type="match status" value="1"/>
</dbReference>
<dbReference type="CDD" id="cd17536">
    <property type="entry name" value="REC_YesN-like"/>
    <property type="match status" value="1"/>
</dbReference>
<dbReference type="SMART" id="SM00342">
    <property type="entry name" value="HTH_ARAC"/>
    <property type="match status" value="1"/>
</dbReference>
<dbReference type="InterPro" id="IPR020449">
    <property type="entry name" value="Tscrpt_reg_AraC-type_HTH"/>
</dbReference>
<dbReference type="Pfam" id="PF00072">
    <property type="entry name" value="Response_reg"/>
    <property type="match status" value="1"/>
</dbReference>
<dbReference type="SUPFAM" id="SSF52172">
    <property type="entry name" value="CheY-like"/>
    <property type="match status" value="1"/>
</dbReference>
<dbReference type="RefSeq" id="WP_326074457.1">
    <property type="nucleotide sequence ID" value="NZ_JARLKY010000068.1"/>
</dbReference>
<dbReference type="InterPro" id="IPR018060">
    <property type="entry name" value="HTH_AraC"/>
</dbReference>
<name>A0ABU6G8A2_9BACL</name>
<evidence type="ECO:0000259" key="9">
    <source>
        <dbReference type="PROSITE" id="PS01124"/>
    </source>
</evidence>
<dbReference type="PROSITE" id="PS50110">
    <property type="entry name" value="RESPONSE_REGULATORY"/>
    <property type="match status" value="1"/>
</dbReference>
<dbReference type="Gene3D" id="3.40.50.2300">
    <property type="match status" value="1"/>
</dbReference>
<feature type="domain" description="HTH araC/xylS-type" evidence="9">
    <location>
        <begin position="396"/>
        <end position="495"/>
    </location>
</feature>
<feature type="modified residue" description="4-aspartylphosphate" evidence="8">
    <location>
        <position position="54"/>
    </location>
</feature>
<dbReference type="InterPro" id="IPR001789">
    <property type="entry name" value="Sig_transdc_resp-reg_receiver"/>
</dbReference>
<dbReference type="InterPro" id="IPR018062">
    <property type="entry name" value="HTH_AraC-typ_CS"/>
</dbReference>
<dbReference type="PRINTS" id="PR00032">
    <property type="entry name" value="HTHARAC"/>
</dbReference>
<keyword evidence="5" id="KW-0805">Transcription regulation</keyword>
<dbReference type="Gene3D" id="1.10.10.60">
    <property type="entry name" value="Homeodomain-like"/>
    <property type="match status" value="2"/>
</dbReference>
<evidence type="ECO:0000256" key="5">
    <source>
        <dbReference type="ARBA" id="ARBA00023015"/>
    </source>
</evidence>
<keyword evidence="7" id="KW-0804">Transcription</keyword>
<keyword evidence="12" id="KW-1185">Reference proteome</keyword>
<evidence type="ECO:0000256" key="1">
    <source>
        <dbReference type="ARBA" id="ARBA00004496"/>
    </source>
</evidence>
<sequence>MKVIIADDEMLVRTTLSTMLHDLHIDLDIVGEASNGEELIELTQLHQPQLAFVDIRMPKINGLEAIRTAREQSPQTRWVILSGSSDFKYAHDAIRLGVKNYLLKPVDHPSLSSCVAEIIEDYNQDLLKLNDEFEFLTSSYVWGNRTAEDLREVQSFQLSGILICMDSSLSESTKMQLINKWLKEIHNYMRRTLTHKEIRYAKITLRNGDYAIITAWSPSYSASMTNIRSELASFIKLKMSEYQSDYISITAVQSETWHTLEDLIQQISTLQLLSPLRAILPHSKLWSMNDFIFYENNDKPLLEISQTADRIVTFYQSNDYLSYKKEVGMLERQLTSLQTHKHKAIHNLYEHFNHTIKRVFNPDDTVNVWINKLLELGEKLLPASANKDQANQDLINHVIRHIEQHYMDDIGIHQLATQFHITPNYLSTLFSKRSGVTFSKYITQVRMNKAEELLIGSPHMKILDVAQQLGYYSSSHFIKIFSEYHGCSPLQFRDKFQEKRG</sequence>
<dbReference type="PANTHER" id="PTHR42713">
    <property type="entry name" value="HISTIDINE KINASE-RELATED"/>
    <property type="match status" value="1"/>
</dbReference>
<keyword evidence="3 8" id="KW-0597">Phosphoprotein</keyword>
<evidence type="ECO:0000256" key="7">
    <source>
        <dbReference type="ARBA" id="ARBA00023163"/>
    </source>
</evidence>
<keyword evidence="6" id="KW-0238">DNA-binding</keyword>
<dbReference type="SMART" id="SM00448">
    <property type="entry name" value="REC"/>
    <property type="match status" value="1"/>
</dbReference>
<evidence type="ECO:0000256" key="8">
    <source>
        <dbReference type="PROSITE-ProRule" id="PRU00169"/>
    </source>
</evidence>
<feature type="domain" description="Response regulatory" evidence="10">
    <location>
        <begin position="2"/>
        <end position="119"/>
    </location>
</feature>
<evidence type="ECO:0000313" key="12">
    <source>
        <dbReference type="Proteomes" id="UP001338137"/>
    </source>
</evidence>
<gene>
    <name evidence="11" type="ORF">P4I72_25135</name>
</gene>
<comment type="caution">
    <text evidence="11">The sequence shown here is derived from an EMBL/GenBank/DDBJ whole genome shotgun (WGS) entry which is preliminary data.</text>
</comment>
<organism evidence="11 12">
    <name type="scientific">Paenibacillus alba</name>
    <dbReference type="NCBI Taxonomy" id="1197127"/>
    <lineage>
        <taxon>Bacteria</taxon>
        <taxon>Bacillati</taxon>
        <taxon>Bacillota</taxon>
        <taxon>Bacilli</taxon>
        <taxon>Bacillales</taxon>
        <taxon>Paenibacillaceae</taxon>
        <taxon>Paenibacillus</taxon>
    </lineage>
</organism>
<dbReference type="InterPro" id="IPR011006">
    <property type="entry name" value="CheY-like_superfamily"/>
</dbReference>
<evidence type="ECO:0000256" key="3">
    <source>
        <dbReference type="ARBA" id="ARBA00022553"/>
    </source>
</evidence>
<dbReference type="Pfam" id="PF12833">
    <property type="entry name" value="HTH_18"/>
    <property type="match status" value="1"/>
</dbReference>
<keyword evidence="2" id="KW-0963">Cytoplasm</keyword>
<dbReference type="PROSITE" id="PS01124">
    <property type="entry name" value="HTH_ARAC_FAMILY_2"/>
    <property type="match status" value="1"/>
</dbReference>
<evidence type="ECO:0000259" key="10">
    <source>
        <dbReference type="PROSITE" id="PS50110"/>
    </source>
</evidence>
<protein>
    <submittedName>
        <fullName evidence="11">Response regulator</fullName>
    </submittedName>
</protein>
<evidence type="ECO:0000256" key="2">
    <source>
        <dbReference type="ARBA" id="ARBA00022490"/>
    </source>
</evidence>
<dbReference type="InterPro" id="IPR009057">
    <property type="entry name" value="Homeodomain-like_sf"/>
</dbReference>
<accession>A0ABU6G8A2</accession>